<dbReference type="SUPFAM" id="SSF51182">
    <property type="entry name" value="RmlC-like cupins"/>
    <property type="match status" value="1"/>
</dbReference>
<dbReference type="RefSeq" id="WP_096163239.1">
    <property type="nucleotide sequence ID" value="NZ_BAAAIQ010000026.1"/>
</dbReference>
<evidence type="ECO:0000256" key="1">
    <source>
        <dbReference type="ARBA" id="ARBA00008416"/>
    </source>
</evidence>
<dbReference type="PIRSF" id="PIRSF006232">
    <property type="entry name" value="Pirin"/>
    <property type="match status" value="1"/>
</dbReference>
<comment type="cofactor">
    <cofactor evidence="2">
        <name>Fe cation</name>
        <dbReference type="ChEBI" id="CHEBI:24875"/>
    </cofactor>
    <text evidence="2">Binds 1 Fe cation per subunit.</text>
</comment>
<evidence type="ECO:0000256" key="4">
    <source>
        <dbReference type="SAM" id="MobiDB-lite"/>
    </source>
</evidence>
<feature type="domain" description="Pirin N-terminal" evidence="5">
    <location>
        <begin position="25"/>
        <end position="123"/>
    </location>
</feature>
<feature type="region of interest" description="Disordered" evidence="4">
    <location>
        <begin position="363"/>
        <end position="389"/>
    </location>
</feature>
<protein>
    <submittedName>
        <fullName evidence="7">Pirin</fullName>
    </submittedName>
</protein>
<dbReference type="PANTHER" id="PTHR13903:SF8">
    <property type="entry name" value="PIRIN"/>
    <property type="match status" value="1"/>
</dbReference>
<feature type="binding site" evidence="2">
    <location>
        <position position="106"/>
    </location>
    <ligand>
        <name>Fe cation</name>
        <dbReference type="ChEBI" id="CHEBI:24875"/>
    </ligand>
</feature>
<feature type="region of interest" description="Disordered" evidence="4">
    <location>
        <begin position="216"/>
        <end position="265"/>
    </location>
</feature>
<gene>
    <name evidence="7" type="ORF">CIK66_04460</name>
</gene>
<accession>A0A2A3YM91</accession>
<reference evidence="7 8" key="1">
    <citation type="journal article" date="2017" name="Elife">
        <title>Extensive horizontal gene transfer in cheese-associated bacteria.</title>
        <authorList>
            <person name="Bonham K.S."/>
            <person name="Wolfe B.E."/>
            <person name="Dutton R.J."/>
        </authorList>
    </citation>
    <scope>NUCLEOTIDE SEQUENCE [LARGE SCALE GENOMIC DNA]</scope>
    <source>
        <strain evidence="7 8">341_9</strain>
    </source>
</reference>
<evidence type="ECO:0000256" key="3">
    <source>
        <dbReference type="RuleBase" id="RU003457"/>
    </source>
</evidence>
<dbReference type="AlphaFoldDB" id="A0A2A3YM91"/>
<evidence type="ECO:0000313" key="8">
    <source>
        <dbReference type="Proteomes" id="UP000218598"/>
    </source>
</evidence>
<feature type="compositionally biased region" description="Low complexity" evidence="4">
    <location>
        <begin position="216"/>
        <end position="230"/>
    </location>
</feature>
<dbReference type="GeneID" id="95325829"/>
<dbReference type="Gene3D" id="2.60.120.10">
    <property type="entry name" value="Jelly Rolls"/>
    <property type="match status" value="2"/>
</dbReference>
<dbReference type="Proteomes" id="UP000218598">
    <property type="component" value="Unassembled WGS sequence"/>
</dbReference>
<comment type="caution">
    <text evidence="7">The sequence shown here is derived from an EMBL/GenBank/DDBJ whole genome shotgun (WGS) entry which is preliminary data.</text>
</comment>
<dbReference type="CDD" id="cd02909">
    <property type="entry name" value="cupin_pirin_N"/>
    <property type="match status" value="1"/>
</dbReference>
<dbReference type="InterPro" id="IPR014710">
    <property type="entry name" value="RmlC-like_jellyroll"/>
</dbReference>
<evidence type="ECO:0000259" key="6">
    <source>
        <dbReference type="Pfam" id="PF05726"/>
    </source>
</evidence>
<organism evidence="7 8">
    <name type="scientific">Brachybacterium alimentarium</name>
    <dbReference type="NCBI Taxonomy" id="47845"/>
    <lineage>
        <taxon>Bacteria</taxon>
        <taxon>Bacillati</taxon>
        <taxon>Actinomycetota</taxon>
        <taxon>Actinomycetes</taxon>
        <taxon>Micrococcales</taxon>
        <taxon>Dermabacteraceae</taxon>
        <taxon>Brachybacterium</taxon>
    </lineage>
</organism>
<feature type="binding site" evidence="2">
    <location>
        <position position="64"/>
    </location>
    <ligand>
        <name>Fe cation</name>
        <dbReference type="ChEBI" id="CHEBI:24875"/>
    </ligand>
</feature>
<dbReference type="EMBL" id="NRGR01000007">
    <property type="protein sequence ID" value="PCC40403.1"/>
    <property type="molecule type" value="Genomic_DNA"/>
</dbReference>
<name>A0A2A3YM91_9MICO</name>
<keyword evidence="8" id="KW-1185">Reference proteome</keyword>
<dbReference type="OrthoDB" id="9780903at2"/>
<evidence type="ECO:0000313" key="7">
    <source>
        <dbReference type="EMBL" id="PCC40403.1"/>
    </source>
</evidence>
<feature type="compositionally biased region" description="Basic and acidic residues" evidence="4">
    <location>
        <begin position="254"/>
        <end position="265"/>
    </location>
</feature>
<dbReference type="InterPro" id="IPR008778">
    <property type="entry name" value="Pirin_C_dom"/>
</dbReference>
<dbReference type="InterPro" id="IPR012093">
    <property type="entry name" value="Pirin"/>
</dbReference>
<dbReference type="Pfam" id="PF02678">
    <property type="entry name" value="Pirin"/>
    <property type="match status" value="1"/>
</dbReference>
<feature type="binding site" evidence="2">
    <location>
        <position position="108"/>
    </location>
    <ligand>
        <name>Fe cation</name>
        <dbReference type="ChEBI" id="CHEBI:24875"/>
    </ligand>
</feature>
<feature type="compositionally biased region" description="Low complexity" evidence="4">
    <location>
        <begin position="363"/>
        <end position="374"/>
    </location>
</feature>
<dbReference type="PANTHER" id="PTHR13903">
    <property type="entry name" value="PIRIN-RELATED"/>
    <property type="match status" value="1"/>
</dbReference>
<dbReference type="InterPro" id="IPR011051">
    <property type="entry name" value="RmlC_Cupin_sf"/>
</dbReference>
<comment type="similarity">
    <text evidence="1 3">Belongs to the pirin family.</text>
</comment>
<proteinExistence type="inferred from homology"/>
<dbReference type="Pfam" id="PF05726">
    <property type="entry name" value="Pirin_C"/>
    <property type="match status" value="1"/>
</dbReference>
<evidence type="ECO:0000259" key="5">
    <source>
        <dbReference type="Pfam" id="PF02678"/>
    </source>
</evidence>
<dbReference type="GO" id="GO:0046872">
    <property type="term" value="F:metal ion binding"/>
    <property type="evidence" value="ECO:0007669"/>
    <property type="project" value="UniProtKB-KW"/>
</dbReference>
<dbReference type="InterPro" id="IPR003829">
    <property type="entry name" value="Pirin_N_dom"/>
</dbReference>
<sequence>MSAFEDFVLLDPREVPLGGPRGMTVHRTLPARRTSLIGAWCFADHFGPDDLSAGDGMRVARHPHTGLATVSWLFEGAITHRDSIGHHALVRPGDVDLMVAGSGITHSEFSTLDTTVLHGVQLWYALPDRARFRDREFALHTPRPRRTSAAAARVGLGRFRATDENGEVLEDASPLVTDTALSMVQIDLRAGHRLQVELDPGHEYGVLVDRGTARLAADGRPADGPGASGRQGEAPAESADGTQPGADGPGARSVETDARSRETDVHPRELAVLPDHVDHLQVQAAGDEDLRVMLLGGEPLGEDILMWWNFVGRTHDEIVQFRARYQAEIGVEGTLAEAPIPPKARTRGGLAADAEQYGPFAPHTPAALPAPALPNGRLRSRGRIGLPKD</sequence>
<keyword evidence="2" id="KW-0408">Iron</keyword>
<feature type="domain" description="Pirin C-terminal" evidence="6">
    <location>
        <begin position="262"/>
        <end position="327"/>
    </location>
</feature>
<evidence type="ECO:0000256" key="2">
    <source>
        <dbReference type="PIRSR" id="PIRSR006232-1"/>
    </source>
</evidence>
<keyword evidence="2" id="KW-0479">Metal-binding</keyword>
<feature type="binding site" evidence="2">
    <location>
        <position position="62"/>
    </location>
    <ligand>
        <name>Fe cation</name>
        <dbReference type="ChEBI" id="CHEBI:24875"/>
    </ligand>
</feature>